<organism evidence="2 3">
    <name type="scientific">Vibrio neptunius</name>
    <dbReference type="NCBI Taxonomy" id="170651"/>
    <lineage>
        <taxon>Bacteria</taxon>
        <taxon>Pseudomonadati</taxon>
        <taxon>Pseudomonadota</taxon>
        <taxon>Gammaproteobacteria</taxon>
        <taxon>Vibrionales</taxon>
        <taxon>Vibrionaceae</taxon>
        <taxon>Vibrio</taxon>
    </lineage>
</organism>
<reference evidence="2 3" key="1">
    <citation type="submission" date="2021-02" db="EMBL/GenBank/DDBJ databases">
        <title>Draft Genome Sequences of 5 Vibrio neptunius Strains Isolated From of Bivalve Hatcheries.</title>
        <authorList>
            <person name="Galvis F."/>
            <person name="Barja J.L."/>
            <person name="Lemos M.L."/>
            <person name="Balado M."/>
        </authorList>
    </citation>
    <scope>NUCLEOTIDE SEQUENCE [LARGE SCALE GENOMIC DNA]</scope>
    <source>
        <strain evidence="2 3">PP-145.98</strain>
    </source>
</reference>
<feature type="domain" description="Cysteine-rich CPCC" evidence="1">
    <location>
        <begin position="3"/>
        <end position="34"/>
    </location>
</feature>
<dbReference type="RefSeq" id="WP_206370059.1">
    <property type="nucleotide sequence ID" value="NZ_CAWPTM010000051.1"/>
</dbReference>
<sequence length="46" mass="5393">MKYTCPCCGYNTFDEPVKGTYDICELCGWEDDWVCVLNLLCFILKF</sequence>
<gene>
    <name evidence="2" type="ORF">JYA62_11985</name>
</gene>
<protein>
    <recommendedName>
        <fullName evidence="1">Cysteine-rich CPCC domain-containing protein</fullName>
    </recommendedName>
</protein>
<comment type="caution">
    <text evidence="2">The sequence shown here is derived from an EMBL/GenBank/DDBJ whole genome shotgun (WGS) entry which is preliminary data.</text>
</comment>
<dbReference type="InterPro" id="IPR025983">
    <property type="entry name" value="Cys_rich_CPCC"/>
</dbReference>
<proteinExistence type="predicted"/>
<dbReference type="Proteomes" id="UP000779070">
    <property type="component" value="Unassembled WGS sequence"/>
</dbReference>
<dbReference type="Pfam" id="PF14206">
    <property type="entry name" value="Cys_rich_CPCC"/>
    <property type="match status" value="1"/>
</dbReference>
<evidence type="ECO:0000259" key="1">
    <source>
        <dbReference type="Pfam" id="PF14206"/>
    </source>
</evidence>
<accession>A0ABS3A1L8</accession>
<name>A0ABS3A1L8_9VIBR</name>
<evidence type="ECO:0000313" key="2">
    <source>
        <dbReference type="EMBL" id="MBN3578380.1"/>
    </source>
</evidence>
<evidence type="ECO:0000313" key="3">
    <source>
        <dbReference type="Proteomes" id="UP000779070"/>
    </source>
</evidence>
<keyword evidence="3" id="KW-1185">Reference proteome</keyword>
<dbReference type="EMBL" id="JAFHLB010000014">
    <property type="protein sequence ID" value="MBN3578380.1"/>
    <property type="molecule type" value="Genomic_DNA"/>
</dbReference>